<dbReference type="AlphaFoldDB" id="J4UN95"/>
<reference evidence="13 14" key="1">
    <citation type="journal article" date="2012" name="Sci. Rep.">
        <title>Genomic perspectives on the evolution of fungal entomopathogenicity in Beauveria bassiana.</title>
        <authorList>
            <person name="Xiao G."/>
            <person name="Ying S.H."/>
            <person name="Zheng P."/>
            <person name="Wang Z.L."/>
            <person name="Zhang S."/>
            <person name="Xie X.Q."/>
            <person name="Shang Y."/>
            <person name="St Leger R.J."/>
            <person name="Zhao G.P."/>
            <person name="Wang C."/>
            <person name="Feng M.G."/>
        </authorList>
    </citation>
    <scope>NUCLEOTIDE SEQUENCE [LARGE SCALE GENOMIC DNA]</scope>
    <source>
        <strain evidence="13 14">ARSEF 2860</strain>
    </source>
</reference>
<dbReference type="InterPro" id="IPR021056">
    <property type="entry name" value="Mt_import_IM_translocase_Tim54"/>
</dbReference>
<comment type="subcellular location">
    <subcellularLocation>
        <location evidence="1">Mitochondrion inner membrane</location>
        <topology evidence="1">Single-pass membrane protein</topology>
    </subcellularLocation>
</comment>
<evidence type="ECO:0000313" key="13">
    <source>
        <dbReference type="EMBL" id="EJP66497.1"/>
    </source>
</evidence>
<dbReference type="OrthoDB" id="5598305at2759"/>
<sequence length="526" mass="58901">MWPVVSALPSLSQLFFFQKGHLVITLYLSPEISHANQPRRPTTPDTQSLLKHTMADPSKPPAAAIPIGGAAAPAPAVPVPPPPPPPPPPPGNPALRMMGLPNLPKKLPSRNWLIFWAICGTVSGAIIYDRREKTRATEKWRRVVAPLAREPIGAANQLPRRLTVYIAAPPGDGLRSAQDHFIEYAKPVLAAAGVDWEFVQGRQQGDVRAAVAERIRRTRRAAERPGEEMPATGESVVEDLRKRLELPPYQGVHGDVVFGRHAWKEYVRGLHEGWLGPLDPPPAPVVPDIPEPVTTPDVQDDAAASKPEEEKKKKEEAKKDEKPKRPPQPVPYNKPQDYEAASLPSTIPSQLQPSTAVQFPHRLGFRHTFVRLGWFLNRRALADDIGREVAAVCFAASREYHPADADTAETEQQRLLRHEERNWPKSVWTPDEPPKPEDDTRTPEEKARPPKENVWADAMVVDGRVAQRMRRFEIRPEDEARAREVVVPEEAVEGFIKGSMRGLWRWGVKQWTDEPWRPNVGNVDDE</sequence>
<feature type="compositionally biased region" description="Low complexity" evidence="12">
    <location>
        <begin position="61"/>
        <end position="74"/>
    </location>
</feature>
<feature type="region of interest" description="Disordered" evidence="12">
    <location>
        <begin position="34"/>
        <end position="97"/>
    </location>
</feature>
<organism evidence="13 14">
    <name type="scientific">Beauveria bassiana (strain ARSEF 2860)</name>
    <name type="common">White muscardine disease fungus</name>
    <name type="synonym">Tritirachium shiotae</name>
    <dbReference type="NCBI Taxonomy" id="655819"/>
    <lineage>
        <taxon>Eukaryota</taxon>
        <taxon>Fungi</taxon>
        <taxon>Dikarya</taxon>
        <taxon>Ascomycota</taxon>
        <taxon>Pezizomycotina</taxon>
        <taxon>Sordariomycetes</taxon>
        <taxon>Hypocreomycetidae</taxon>
        <taxon>Hypocreales</taxon>
        <taxon>Cordycipitaceae</taxon>
        <taxon>Beauveria</taxon>
    </lineage>
</organism>
<dbReference type="InParanoid" id="J4UN95"/>
<comment type="similarity">
    <text evidence="2">Belongs to the TIM54 family.</text>
</comment>
<evidence type="ECO:0000256" key="7">
    <source>
        <dbReference type="ARBA" id="ARBA00022927"/>
    </source>
</evidence>
<keyword evidence="14" id="KW-1185">Reference proteome</keyword>
<feature type="compositionally biased region" description="Pro residues" evidence="12">
    <location>
        <begin position="75"/>
        <end position="92"/>
    </location>
</feature>
<dbReference type="FunCoup" id="J4UN95">
    <property type="interactions" value="19"/>
</dbReference>
<keyword evidence="8" id="KW-1133">Transmembrane helix</keyword>
<evidence type="ECO:0000256" key="5">
    <source>
        <dbReference type="ARBA" id="ARBA00022692"/>
    </source>
</evidence>
<accession>J4UN95</accession>
<proteinExistence type="inferred from homology"/>
<dbReference type="HOGENOM" id="CLU_039097_1_0_1"/>
<feature type="compositionally biased region" description="Basic and acidic residues" evidence="12">
    <location>
        <begin position="432"/>
        <end position="449"/>
    </location>
</feature>
<feature type="compositionally biased region" description="Pro residues" evidence="12">
    <location>
        <begin position="279"/>
        <end position="290"/>
    </location>
</feature>
<keyword evidence="9" id="KW-0811">Translocation</keyword>
<gene>
    <name evidence="13" type="ORF">BBA_04437</name>
</gene>
<dbReference type="GO" id="GO:0015031">
    <property type="term" value="P:protein transport"/>
    <property type="evidence" value="ECO:0007669"/>
    <property type="project" value="UniProtKB-KW"/>
</dbReference>
<keyword evidence="11" id="KW-0472">Membrane</keyword>
<feature type="compositionally biased region" description="Polar residues" evidence="12">
    <location>
        <begin position="34"/>
        <end position="50"/>
    </location>
</feature>
<dbReference type="SUPFAM" id="SSF101447">
    <property type="entry name" value="Formin homology 2 domain (FH2 domain)"/>
    <property type="match status" value="1"/>
</dbReference>
<feature type="compositionally biased region" description="Basic and acidic residues" evidence="12">
    <location>
        <begin position="306"/>
        <end position="324"/>
    </location>
</feature>
<evidence type="ECO:0000256" key="3">
    <source>
        <dbReference type="ARBA" id="ARBA00020796"/>
    </source>
</evidence>
<dbReference type="RefSeq" id="XP_008597756.1">
    <property type="nucleotide sequence ID" value="XM_008599534.1"/>
</dbReference>
<name>J4UN95_BEAB2</name>
<evidence type="ECO:0000256" key="12">
    <source>
        <dbReference type="SAM" id="MobiDB-lite"/>
    </source>
</evidence>
<evidence type="ECO:0000256" key="11">
    <source>
        <dbReference type="ARBA" id="ARBA00023136"/>
    </source>
</evidence>
<dbReference type="Proteomes" id="UP000002762">
    <property type="component" value="Unassembled WGS sequence"/>
</dbReference>
<feature type="region of interest" description="Disordered" evidence="12">
    <location>
        <begin position="279"/>
        <end position="340"/>
    </location>
</feature>
<dbReference type="EMBL" id="JH725159">
    <property type="protein sequence ID" value="EJP66497.1"/>
    <property type="molecule type" value="Genomic_DNA"/>
</dbReference>
<evidence type="ECO:0000256" key="10">
    <source>
        <dbReference type="ARBA" id="ARBA00023128"/>
    </source>
</evidence>
<keyword evidence="4" id="KW-0813">Transport</keyword>
<dbReference type="GeneID" id="19887449"/>
<keyword evidence="7" id="KW-0653">Protein transport</keyword>
<keyword evidence="6" id="KW-0999">Mitochondrion inner membrane</keyword>
<evidence type="ECO:0000256" key="1">
    <source>
        <dbReference type="ARBA" id="ARBA00004434"/>
    </source>
</evidence>
<dbReference type="GO" id="GO:0005743">
    <property type="term" value="C:mitochondrial inner membrane"/>
    <property type="evidence" value="ECO:0007669"/>
    <property type="project" value="UniProtKB-SubCell"/>
</dbReference>
<evidence type="ECO:0000256" key="8">
    <source>
        <dbReference type="ARBA" id="ARBA00022989"/>
    </source>
</evidence>
<dbReference type="Pfam" id="PF11711">
    <property type="entry name" value="Tim54"/>
    <property type="match status" value="1"/>
</dbReference>
<keyword evidence="5" id="KW-0812">Transmembrane</keyword>
<evidence type="ECO:0000256" key="6">
    <source>
        <dbReference type="ARBA" id="ARBA00022792"/>
    </source>
</evidence>
<evidence type="ECO:0000256" key="2">
    <source>
        <dbReference type="ARBA" id="ARBA00006355"/>
    </source>
</evidence>
<feature type="region of interest" description="Disordered" evidence="12">
    <location>
        <begin position="418"/>
        <end position="449"/>
    </location>
</feature>
<protein>
    <recommendedName>
        <fullName evidence="3">Mitochondrial import inner membrane translocase subunit TIM54</fullName>
    </recommendedName>
</protein>
<keyword evidence="10" id="KW-0496">Mitochondrion</keyword>
<evidence type="ECO:0000256" key="9">
    <source>
        <dbReference type="ARBA" id="ARBA00023010"/>
    </source>
</evidence>
<evidence type="ECO:0000256" key="4">
    <source>
        <dbReference type="ARBA" id="ARBA00022448"/>
    </source>
</evidence>
<dbReference type="STRING" id="655819.J4UN95"/>
<evidence type="ECO:0000313" key="14">
    <source>
        <dbReference type="Proteomes" id="UP000002762"/>
    </source>
</evidence>